<dbReference type="Proteomes" id="UP001652623">
    <property type="component" value="Chromosome 3"/>
</dbReference>
<dbReference type="RefSeq" id="XP_015887927.3">
    <property type="nucleotide sequence ID" value="XM_016032441.4"/>
</dbReference>
<keyword evidence="5 6" id="KW-0408">Iron</keyword>
<evidence type="ECO:0000256" key="4">
    <source>
        <dbReference type="ARBA" id="ARBA00023002"/>
    </source>
</evidence>
<dbReference type="InterPro" id="IPR005123">
    <property type="entry name" value="Oxoglu/Fe-dep_dioxygenase_dom"/>
</dbReference>
<dbReference type="InterPro" id="IPR026992">
    <property type="entry name" value="DIOX_N"/>
</dbReference>
<evidence type="ECO:0000313" key="9">
    <source>
        <dbReference type="RefSeq" id="XP_015887927.3"/>
    </source>
</evidence>
<evidence type="ECO:0000256" key="2">
    <source>
        <dbReference type="ARBA" id="ARBA00008056"/>
    </source>
</evidence>
<evidence type="ECO:0000256" key="3">
    <source>
        <dbReference type="ARBA" id="ARBA00022723"/>
    </source>
</evidence>
<dbReference type="SUPFAM" id="SSF51197">
    <property type="entry name" value="Clavaminate synthase-like"/>
    <property type="match status" value="1"/>
</dbReference>
<evidence type="ECO:0000256" key="5">
    <source>
        <dbReference type="ARBA" id="ARBA00023004"/>
    </source>
</evidence>
<evidence type="ECO:0000259" key="7">
    <source>
        <dbReference type="PROSITE" id="PS51471"/>
    </source>
</evidence>
<dbReference type="FunFam" id="2.60.120.330:FF:000005">
    <property type="entry name" value="1-aminocyclopropane-1-carboxylate oxidase homolog 1"/>
    <property type="match status" value="1"/>
</dbReference>
<evidence type="ECO:0000313" key="8">
    <source>
        <dbReference type="Proteomes" id="UP001652623"/>
    </source>
</evidence>
<dbReference type="InParanoid" id="A0A6P4AHF1"/>
<dbReference type="Pfam" id="PF14226">
    <property type="entry name" value="DIOX_N"/>
    <property type="match status" value="1"/>
</dbReference>
<reference evidence="9" key="1">
    <citation type="submission" date="2025-08" db="UniProtKB">
        <authorList>
            <consortium name="RefSeq"/>
        </authorList>
    </citation>
    <scope>IDENTIFICATION</scope>
    <source>
        <tissue evidence="9">Seedling</tissue>
    </source>
</reference>
<keyword evidence="4 6" id="KW-0560">Oxidoreductase</keyword>
<comment type="cofactor">
    <cofactor evidence="1">
        <name>Fe cation</name>
        <dbReference type="ChEBI" id="CHEBI:24875"/>
    </cofactor>
</comment>
<dbReference type="PANTHER" id="PTHR10209:SF791">
    <property type="entry name" value="1-AMINOCYCLOPROPANE-1-CARBOXYLATE OXIDASE HOMOLOG 1"/>
    <property type="match status" value="1"/>
</dbReference>
<protein>
    <submittedName>
        <fullName evidence="9">1-aminocyclopropane-1-carboxylate oxidase homolog 1-like</fullName>
    </submittedName>
</protein>
<dbReference type="InterPro" id="IPR027443">
    <property type="entry name" value="IPNS-like_sf"/>
</dbReference>
<comment type="similarity">
    <text evidence="2 6">Belongs to the iron/ascorbate-dependent oxidoreductase family.</text>
</comment>
<keyword evidence="3 6" id="KW-0479">Metal-binding</keyword>
<dbReference type="GO" id="GO:0046872">
    <property type="term" value="F:metal ion binding"/>
    <property type="evidence" value="ECO:0007669"/>
    <property type="project" value="UniProtKB-KW"/>
</dbReference>
<dbReference type="Pfam" id="PF03171">
    <property type="entry name" value="2OG-FeII_Oxy"/>
    <property type="match status" value="1"/>
</dbReference>
<dbReference type="PANTHER" id="PTHR10209">
    <property type="entry name" value="OXIDOREDUCTASE, 2OG-FE II OXYGENASE FAMILY PROTEIN"/>
    <property type="match status" value="1"/>
</dbReference>
<dbReference type="AlphaFoldDB" id="A0A6P4AHF1"/>
<organism evidence="8 9">
    <name type="scientific">Ziziphus jujuba</name>
    <name type="common">Chinese jujube</name>
    <name type="synonym">Ziziphus sativa</name>
    <dbReference type="NCBI Taxonomy" id="326968"/>
    <lineage>
        <taxon>Eukaryota</taxon>
        <taxon>Viridiplantae</taxon>
        <taxon>Streptophyta</taxon>
        <taxon>Embryophyta</taxon>
        <taxon>Tracheophyta</taxon>
        <taxon>Spermatophyta</taxon>
        <taxon>Magnoliopsida</taxon>
        <taxon>eudicotyledons</taxon>
        <taxon>Gunneridae</taxon>
        <taxon>Pentapetalae</taxon>
        <taxon>rosids</taxon>
        <taxon>fabids</taxon>
        <taxon>Rosales</taxon>
        <taxon>Rhamnaceae</taxon>
        <taxon>Paliureae</taxon>
        <taxon>Ziziphus</taxon>
    </lineage>
</organism>
<gene>
    <name evidence="9" type="primary">LOC107422933</name>
</gene>
<dbReference type="FunCoup" id="A0A6P4AHF1">
    <property type="interactions" value="28"/>
</dbReference>
<dbReference type="PROSITE" id="PS51471">
    <property type="entry name" value="FE2OG_OXY"/>
    <property type="match status" value="1"/>
</dbReference>
<dbReference type="GeneID" id="107422933"/>
<accession>A0A6P4AHF1</accession>
<keyword evidence="8" id="KW-1185">Reference proteome</keyword>
<proteinExistence type="inferred from homology"/>
<dbReference type="KEGG" id="zju:107422933"/>
<feature type="domain" description="Fe2OG dioxygenase" evidence="7">
    <location>
        <begin position="227"/>
        <end position="329"/>
    </location>
</feature>
<sequence length="380" mass="43232">MVATTTTTSKDNIEVSAEILKAEYDRTSEVKAFDETKAGVKGLVDAGVRQIPRIFHRLPNEQFYESSVPEGDPLFSIPVIDLRGVSDDSIRRKEIVERVRKASETWGFFQIVNHGIPLSVMEEMREGVRRFYEQDTEVKKQFYTRDPTKTVVYNTNFDLYKAPSANWRDTFLCQLAPDTPNPQDLPEVCRDILMEYSKHVMKVGILLFELLSEALGLNPNHLNKMDCTEGLGILGHYYPACPQPELTMGTGKHTDNDFLTVLQQDHIGGLQILYNNHWIDIPYEPGALVVNIGDLLQLITNDRFKSGEHRVLANRIGPRISIASFFFTAELPTKKLYGPIKELLSEENPPKYRETTVKDYVAYFRAKGLDGTSALQHFKI</sequence>
<dbReference type="Gene3D" id="2.60.120.330">
    <property type="entry name" value="B-lactam Antibiotic, Isopenicillin N Synthase, Chain"/>
    <property type="match status" value="1"/>
</dbReference>
<evidence type="ECO:0000256" key="6">
    <source>
        <dbReference type="RuleBase" id="RU003682"/>
    </source>
</evidence>
<dbReference type="GO" id="GO:0051213">
    <property type="term" value="F:dioxygenase activity"/>
    <property type="evidence" value="ECO:0007669"/>
    <property type="project" value="UniProtKB-ARBA"/>
</dbReference>
<name>A0A6P4AHF1_ZIZJJ</name>
<evidence type="ECO:0000256" key="1">
    <source>
        <dbReference type="ARBA" id="ARBA00001962"/>
    </source>
</evidence>
<dbReference type="InterPro" id="IPR044861">
    <property type="entry name" value="IPNS-like_FE2OG_OXY"/>
</dbReference>